<dbReference type="EC" id="3.5.1.28" evidence="2"/>
<dbReference type="AlphaFoldDB" id="A0A974S357"/>
<dbReference type="PANTHER" id="PTHR30404">
    <property type="entry name" value="N-ACETYLMURAMOYL-L-ALANINE AMIDASE"/>
    <property type="match status" value="1"/>
</dbReference>
<evidence type="ECO:0000256" key="2">
    <source>
        <dbReference type="ARBA" id="ARBA00011901"/>
    </source>
</evidence>
<evidence type="ECO:0000256" key="1">
    <source>
        <dbReference type="ARBA" id="ARBA00001561"/>
    </source>
</evidence>
<evidence type="ECO:0000313" key="6">
    <source>
        <dbReference type="Proteomes" id="UP000595894"/>
    </source>
</evidence>
<gene>
    <name evidence="5" type="ORF">H5J25_11500</name>
</gene>
<evidence type="ECO:0000313" key="5">
    <source>
        <dbReference type="EMBL" id="QQV76153.1"/>
    </source>
</evidence>
<proteinExistence type="predicted"/>
<protein>
    <recommendedName>
        <fullName evidence="2">N-acetylmuramoyl-L-alanine amidase</fullName>
        <ecNumber evidence="2">3.5.1.28</ecNumber>
    </recommendedName>
</protein>
<dbReference type="Gene3D" id="3.40.630.40">
    <property type="entry name" value="Zn-dependent exopeptidases"/>
    <property type="match status" value="1"/>
</dbReference>
<dbReference type="RefSeq" id="WP_202091092.1">
    <property type="nucleotide sequence ID" value="NZ_CP061035.1"/>
</dbReference>
<name>A0A974S357_9SPHN</name>
<dbReference type="GO" id="GO:0030288">
    <property type="term" value="C:outer membrane-bounded periplasmic space"/>
    <property type="evidence" value="ECO:0007669"/>
    <property type="project" value="TreeGrafter"/>
</dbReference>
<comment type="catalytic activity">
    <reaction evidence="1">
        <text>Hydrolyzes the link between N-acetylmuramoyl residues and L-amino acid residues in certain cell-wall glycopeptides.</text>
        <dbReference type="EC" id="3.5.1.28"/>
    </reaction>
</comment>
<dbReference type="GO" id="GO:0008745">
    <property type="term" value="F:N-acetylmuramoyl-L-alanine amidase activity"/>
    <property type="evidence" value="ECO:0007669"/>
    <property type="project" value="UniProtKB-EC"/>
</dbReference>
<dbReference type="SUPFAM" id="SSF53187">
    <property type="entry name" value="Zn-dependent exopeptidases"/>
    <property type="match status" value="1"/>
</dbReference>
<dbReference type="KEGG" id="sari:H5J25_11500"/>
<dbReference type="InterPro" id="IPR050695">
    <property type="entry name" value="N-acetylmuramoyl_amidase_3"/>
</dbReference>
<dbReference type="PANTHER" id="PTHR30404:SF0">
    <property type="entry name" value="N-ACETYLMURAMOYL-L-ALANINE AMIDASE AMIC"/>
    <property type="match status" value="1"/>
</dbReference>
<organism evidence="5 6">
    <name type="scientific">Sphingomonas aliaeris</name>
    <dbReference type="NCBI Taxonomy" id="2759526"/>
    <lineage>
        <taxon>Bacteria</taxon>
        <taxon>Pseudomonadati</taxon>
        <taxon>Pseudomonadota</taxon>
        <taxon>Alphaproteobacteria</taxon>
        <taxon>Sphingomonadales</taxon>
        <taxon>Sphingomonadaceae</taxon>
        <taxon>Sphingomonas</taxon>
    </lineage>
</organism>
<dbReference type="InterPro" id="IPR002508">
    <property type="entry name" value="MurNAc-LAA_cat"/>
</dbReference>
<feature type="domain" description="MurNAc-LAA" evidence="4">
    <location>
        <begin position="4"/>
        <end position="245"/>
    </location>
</feature>
<evidence type="ECO:0000256" key="3">
    <source>
        <dbReference type="ARBA" id="ARBA00022801"/>
    </source>
</evidence>
<sequence>MSVIVIDPGHGGTKSISNDSSWNNATSISGVREKDLTLDLARRIRWSLQAGSGKQRATALGKKVTVVLTRESDVNLSFKARGGFVVQHRAAIFLSLHFNASNTHTARGTEAWIDRKYVRPGVGSEGPGVPLSGLRNVNVAADAALAGAVAQATYMALKDMDPKAALRSDSYAEETNGEAYAPPAGVKMKGLGVLRDATLGTAANRCRAALLEVDFIDTKAVDTLLCGANSEANRNALASAIAIALVEAA</sequence>
<dbReference type="Proteomes" id="UP000595894">
    <property type="component" value="Chromosome"/>
</dbReference>
<keyword evidence="6" id="KW-1185">Reference proteome</keyword>
<dbReference type="EMBL" id="CP061035">
    <property type="protein sequence ID" value="QQV76153.1"/>
    <property type="molecule type" value="Genomic_DNA"/>
</dbReference>
<keyword evidence="3" id="KW-0378">Hydrolase</keyword>
<dbReference type="GO" id="GO:0009253">
    <property type="term" value="P:peptidoglycan catabolic process"/>
    <property type="evidence" value="ECO:0007669"/>
    <property type="project" value="InterPro"/>
</dbReference>
<dbReference type="Pfam" id="PF01520">
    <property type="entry name" value="Amidase_3"/>
    <property type="match status" value="1"/>
</dbReference>
<evidence type="ECO:0000259" key="4">
    <source>
        <dbReference type="Pfam" id="PF01520"/>
    </source>
</evidence>
<accession>A0A974S357</accession>
<dbReference type="CDD" id="cd02696">
    <property type="entry name" value="MurNAc-LAA"/>
    <property type="match status" value="1"/>
</dbReference>
<reference evidence="6" key="1">
    <citation type="submission" date="2020-09" db="EMBL/GenBank/DDBJ databases">
        <title>Sphingomonas sp., a new species isolated from pork steak.</title>
        <authorList>
            <person name="Heidler von Heilborn D."/>
        </authorList>
    </citation>
    <scope>NUCLEOTIDE SEQUENCE [LARGE SCALE GENOMIC DNA]</scope>
</reference>